<accession>A0A8V0X2V5</accession>
<organism evidence="8 9">
    <name type="scientific">Gallus gallus</name>
    <name type="common">Chicken</name>
    <dbReference type="NCBI Taxonomy" id="9031"/>
    <lineage>
        <taxon>Eukaryota</taxon>
        <taxon>Metazoa</taxon>
        <taxon>Chordata</taxon>
        <taxon>Craniata</taxon>
        <taxon>Vertebrata</taxon>
        <taxon>Euteleostomi</taxon>
        <taxon>Archelosauria</taxon>
        <taxon>Archosauria</taxon>
        <taxon>Dinosauria</taxon>
        <taxon>Saurischia</taxon>
        <taxon>Theropoda</taxon>
        <taxon>Coelurosauria</taxon>
        <taxon>Aves</taxon>
        <taxon>Neognathae</taxon>
        <taxon>Galloanserae</taxon>
        <taxon>Galliformes</taxon>
        <taxon>Phasianidae</taxon>
        <taxon>Phasianinae</taxon>
        <taxon>Gallus</taxon>
    </lineage>
</organism>
<evidence type="ECO:0000256" key="2">
    <source>
        <dbReference type="ARBA" id="ARBA00022737"/>
    </source>
</evidence>
<feature type="disulfide bond" evidence="5">
    <location>
        <begin position="64"/>
        <end position="125"/>
    </location>
</feature>
<dbReference type="FunFam" id="3.10.250.10:FF:000013">
    <property type="entry name" value="CD163 molecule like 1"/>
    <property type="match status" value="1"/>
</dbReference>
<reference evidence="8" key="2">
    <citation type="submission" date="2025-08" db="UniProtKB">
        <authorList>
            <consortium name="Ensembl"/>
        </authorList>
    </citation>
    <scope>IDENTIFICATION</scope>
    <source>
        <strain evidence="8">broiler</strain>
    </source>
</reference>
<feature type="domain" description="SRCR" evidence="7">
    <location>
        <begin position="573"/>
        <end position="673"/>
    </location>
</feature>
<evidence type="ECO:0000256" key="6">
    <source>
        <dbReference type="SAM" id="SignalP"/>
    </source>
</evidence>
<feature type="disulfide bond" evidence="5">
    <location>
        <begin position="642"/>
        <end position="652"/>
    </location>
</feature>
<dbReference type="SMART" id="SM00202">
    <property type="entry name" value="SR"/>
    <property type="match status" value="6"/>
</dbReference>
<dbReference type="GO" id="GO:0016020">
    <property type="term" value="C:membrane"/>
    <property type="evidence" value="ECO:0007669"/>
    <property type="project" value="InterPro"/>
</dbReference>
<feature type="disulfide bond" evidence="5">
    <location>
        <begin position="269"/>
        <end position="330"/>
    </location>
</feature>
<feature type="disulfide bond" evidence="5">
    <location>
        <begin position="95"/>
        <end position="105"/>
    </location>
</feature>
<dbReference type="Ensembl" id="ENSGALT00010003598.1">
    <property type="protein sequence ID" value="ENSGALP00010002027.1"/>
    <property type="gene ID" value="ENSGALG00010001560.1"/>
</dbReference>
<protein>
    <recommendedName>
        <fullName evidence="7">SRCR domain-containing protein</fullName>
    </recommendedName>
</protein>
<comment type="caution">
    <text evidence="5">Lacks conserved residue(s) required for the propagation of feature annotation.</text>
</comment>
<keyword evidence="2" id="KW-0677">Repeat</keyword>
<feature type="disulfide bond" evidence="5">
    <location>
        <begin position="167"/>
        <end position="228"/>
    </location>
</feature>
<dbReference type="Gene3D" id="3.10.250.10">
    <property type="entry name" value="SRCR-like domain"/>
    <property type="match status" value="6"/>
</dbReference>
<feature type="disulfide bond" evidence="5">
    <location>
        <begin position="598"/>
        <end position="662"/>
    </location>
</feature>
<sequence>MAGCSFLGPGSLLKYLMLMFVGAAEVRLADGSGRCDGRVEVKHQDQWGTVCRVRWDKKDAAVVCKQLGCGSVISAVRSKNFVLGSGRIWLAYVGCRGTESALSDCTHTGWGKHSCTHWDDAGVTCTGFVRLVGGDSRCSGRVEINDRDGWKSVCDSHFSAKAADVVCRDLQCGRALSVTRASPSGEGTGPIWDRELQCVGNETTLSSCPMGTPQDQPCTQTSTAAVSCTRFRLVKGSTACMGRVEVEVQGTWGTLCASRWDLLDAHVLCHHLGCGFAVSVPEGGHFGRGTGPVWSDSFHCKGTESSLDQCSVTALGASPCSHETDAAVICSGVEILQCAFVAFLLSPGSRQVRLVDGAGRCAGRVEIYYRGQWGTVCDDAWDTADASVVCRQLSCGWAVEAAGSARFGEGSGHIWLDGVNCSGDETALWNCSAEAWGQHDCGHKEDAGVVCSEFMALRLENSDGCSGRLQVFYNGTWGSVGSNSMTPHTAKLVCKELGCGNGGTREISIFYGRVNGTAWLDHVQCGESNSSFWQCPSDPWELQSYDDVRDETNITCNGKRATWVTASADREKIRAVGGKDGCSGRVEVWHHGSWGTVCDDSWDMQDAEVACRQLGCGPAVSALDEAAFGEGTGPIWLEQVECRGTESALSDCTHRGWGKHYCIHEYDAGVTCTGEVLRALEPHRCLCSLQDLSVWLEGTAAAQDEWRSMTGKGGNLSVTHTLVPKLLMWSAEIFSVAEPCPSPEEVPLEKGPVPFGTESCSVWGMNPPSPPAPRGLLRTSPAPRQALLLSAAHVRAQGRLLDTECVPGTGTGLCRV</sequence>
<feature type="domain" description="SRCR" evidence="7">
    <location>
        <begin position="352"/>
        <end position="452"/>
    </location>
</feature>
<dbReference type="GO" id="GO:0005615">
    <property type="term" value="C:extracellular space"/>
    <property type="evidence" value="ECO:0000318"/>
    <property type="project" value="GO_Central"/>
</dbReference>
<feature type="domain" description="SRCR" evidence="7">
    <location>
        <begin position="129"/>
        <end position="229"/>
    </location>
</feature>
<dbReference type="Proteomes" id="UP000000539">
    <property type="component" value="Chromosome 16"/>
</dbReference>
<feature type="domain" description="SRCR" evidence="7">
    <location>
        <begin position="457"/>
        <end position="557"/>
    </location>
</feature>
<feature type="disulfide bond" evidence="5">
    <location>
        <begin position="154"/>
        <end position="218"/>
    </location>
</feature>
<feature type="disulfide bond" evidence="5">
    <location>
        <begin position="256"/>
        <end position="320"/>
    </location>
</feature>
<feature type="disulfide bond" evidence="5">
    <location>
        <begin position="525"/>
        <end position="535"/>
    </location>
</feature>
<proteinExistence type="predicted"/>
<feature type="disulfide bond" evidence="5">
    <location>
        <begin position="611"/>
        <end position="672"/>
    </location>
</feature>
<reference evidence="8" key="1">
    <citation type="submission" date="2020-11" db="EMBL/GenBank/DDBJ databases">
        <title>Gallus gallus (Chicken) genome, bGalGal1, GRCg7b, maternal haplotype autosomes + Z &amp; W.</title>
        <authorList>
            <person name="Warren W."/>
            <person name="Formenti G."/>
            <person name="Fedrigo O."/>
            <person name="Haase B."/>
            <person name="Mountcastle J."/>
            <person name="Balacco J."/>
            <person name="Tracey A."/>
            <person name="Schneider V."/>
            <person name="Okimoto R."/>
            <person name="Cheng H."/>
            <person name="Hawken R."/>
            <person name="Howe K."/>
            <person name="Jarvis E.D."/>
        </authorList>
    </citation>
    <scope>NUCLEOTIDE SEQUENCE [LARGE SCALE GENOMIC DNA]</scope>
    <source>
        <strain evidence="8">Broiler</strain>
    </source>
</reference>
<keyword evidence="3 5" id="KW-1015">Disulfide bond</keyword>
<dbReference type="FunFam" id="3.10.250.10:FF:000012">
    <property type="entry name" value="CD163 molecule like 1"/>
    <property type="match status" value="1"/>
</dbReference>
<feature type="domain" description="SRCR" evidence="7">
    <location>
        <begin position="231"/>
        <end position="331"/>
    </location>
</feature>
<evidence type="ECO:0000259" key="7">
    <source>
        <dbReference type="PROSITE" id="PS50287"/>
    </source>
</evidence>
<feature type="chain" id="PRO_5036469942" description="SRCR domain-containing protein" evidence="6">
    <location>
        <begin position="24"/>
        <end position="816"/>
    </location>
</feature>
<dbReference type="AlphaFoldDB" id="A0A8V0X2V5"/>
<feature type="disulfide bond" evidence="5">
    <location>
        <begin position="390"/>
        <end position="451"/>
    </location>
</feature>
<keyword evidence="4" id="KW-0325">Glycoprotein</keyword>
<dbReference type="GO" id="GO:0004720">
    <property type="term" value="F:protein-lysine 6-oxidase activity"/>
    <property type="evidence" value="ECO:0000318"/>
    <property type="project" value="GO_Central"/>
</dbReference>
<evidence type="ECO:0000256" key="5">
    <source>
        <dbReference type="PROSITE-ProRule" id="PRU00196"/>
    </source>
</evidence>
<dbReference type="FunFam" id="3.10.250.10:FF:000003">
    <property type="entry name" value="Deleted in malignant brain tumors 1"/>
    <property type="match status" value="1"/>
</dbReference>
<dbReference type="InterPro" id="IPR036772">
    <property type="entry name" value="SRCR-like_dom_sf"/>
</dbReference>
<name>A0A8V0X2V5_CHICK</name>
<feature type="domain" description="SRCR" evidence="7">
    <location>
        <begin position="26"/>
        <end position="126"/>
    </location>
</feature>
<dbReference type="PROSITE" id="PS00420">
    <property type="entry name" value="SRCR_1"/>
    <property type="match status" value="2"/>
</dbReference>
<feature type="signal peptide" evidence="6">
    <location>
        <begin position="1"/>
        <end position="23"/>
    </location>
</feature>
<feature type="disulfide bond" evidence="5">
    <location>
        <begin position="51"/>
        <end position="115"/>
    </location>
</feature>
<evidence type="ECO:0000313" key="9">
    <source>
        <dbReference type="Proteomes" id="UP000000539"/>
    </source>
</evidence>
<dbReference type="PANTHER" id="PTHR19331">
    <property type="entry name" value="SCAVENGER RECEPTOR DOMAIN-CONTAINING"/>
    <property type="match status" value="1"/>
</dbReference>
<evidence type="ECO:0000256" key="3">
    <source>
        <dbReference type="ARBA" id="ARBA00023157"/>
    </source>
</evidence>
<feature type="disulfide bond" evidence="5">
    <location>
        <begin position="300"/>
        <end position="310"/>
    </location>
</feature>
<feature type="disulfide bond" evidence="5">
    <location>
        <begin position="421"/>
        <end position="431"/>
    </location>
</feature>
<keyword evidence="9" id="KW-1185">Reference proteome</keyword>
<evidence type="ECO:0000256" key="4">
    <source>
        <dbReference type="ARBA" id="ARBA00023180"/>
    </source>
</evidence>
<dbReference type="Pfam" id="PF00530">
    <property type="entry name" value="SRCR"/>
    <property type="match status" value="6"/>
</dbReference>
<dbReference type="PROSITE" id="PS50287">
    <property type="entry name" value="SRCR_2"/>
    <property type="match status" value="6"/>
</dbReference>
<dbReference type="PRINTS" id="PR00258">
    <property type="entry name" value="SPERACTRCPTR"/>
</dbReference>
<evidence type="ECO:0000313" key="8">
    <source>
        <dbReference type="Ensembl" id="ENSGALP00010002027.1"/>
    </source>
</evidence>
<feature type="disulfide bond" evidence="5">
    <location>
        <begin position="377"/>
        <end position="441"/>
    </location>
</feature>
<evidence type="ECO:0000256" key="1">
    <source>
        <dbReference type="ARBA" id="ARBA00022729"/>
    </source>
</evidence>
<dbReference type="SUPFAM" id="SSF56487">
    <property type="entry name" value="SRCR-like"/>
    <property type="match status" value="6"/>
</dbReference>
<dbReference type="GeneTree" id="ENSGT00940000164042"/>
<dbReference type="PANTHER" id="PTHR19331:SF468">
    <property type="entry name" value="SCAVENGER RECEPTOR CYSTEINE-RICH TYPE 1 PROTEIN M160"/>
    <property type="match status" value="1"/>
</dbReference>
<feature type="disulfide bond" evidence="5">
    <location>
        <begin position="198"/>
        <end position="208"/>
    </location>
</feature>
<reference evidence="8" key="3">
    <citation type="submission" date="2025-09" db="UniProtKB">
        <authorList>
            <consortium name="Ensembl"/>
        </authorList>
    </citation>
    <scope>IDENTIFICATION</scope>
    <source>
        <strain evidence="8">broiler</strain>
    </source>
</reference>
<keyword evidence="1 6" id="KW-0732">Signal</keyword>
<dbReference type="InterPro" id="IPR001190">
    <property type="entry name" value="SRCR"/>
</dbReference>
<dbReference type="FunFam" id="3.10.250.10:FF:000002">
    <property type="entry name" value="Scavenger receptor cysteine-rich type 1 protein M130"/>
    <property type="match status" value="3"/>
</dbReference>